<protein>
    <submittedName>
        <fullName evidence="2">Phytanoyl-CoA dioxygenase family protein</fullName>
    </submittedName>
</protein>
<keyword evidence="2" id="KW-0223">Dioxygenase</keyword>
<sequence>MTMESTAVPAAGDPATTPMSKEQREQFDRDGYLVIPNALSAEEVAHYTEVIDRIYAEEQAKQALSPEGAMHVLSAVHRSQEVAPLLDHPTTFPLVWSILGWNVHVYHSHLDVHPKITVPKPYRFEWHQDGGRQNRELETDPRPRISVKLAYWLSDVSVAGRGNFKVVPGSHLQNWIEGPPRRDVEWPEPEGAIEVCANPGDAVFFDRRIWHTRTNNYSDVTRKAMFFAYTLRWIAIRDEVEEVRARPEFASLNPVQRQLLGESLHQPRPGHTMGDHQWGHYPETTPLHGFLKENDLFDNTWPPLKP</sequence>
<reference evidence="2" key="1">
    <citation type="submission" date="2021-04" db="EMBL/GenBank/DDBJ databases">
        <title>Genome based classification of Actinospica acidithermotolerans sp. nov., an actinobacterium isolated from an Indonesian hot spring.</title>
        <authorList>
            <person name="Kusuma A.B."/>
            <person name="Putra K.E."/>
            <person name="Nafisah S."/>
            <person name="Loh J."/>
            <person name="Nouioui I."/>
            <person name="Goodfellow M."/>
        </authorList>
    </citation>
    <scope>NUCLEOTIDE SEQUENCE</scope>
    <source>
        <strain evidence="2">MGRD01-02</strain>
    </source>
</reference>
<dbReference type="Gene3D" id="2.60.120.620">
    <property type="entry name" value="q2cbj1_9rhob like domain"/>
    <property type="match status" value="1"/>
</dbReference>
<dbReference type="InterPro" id="IPR008775">
    <property type="entry name" value="Phytyl_CoA_dOase-like"/>
</dbReference>
<accession>A0A941IFL4</accession>
<feature type="region of interest" description="Disordered" evidence="1">
    <location>
        <begin position="1"/>
        <end position="25"/>
    </location>
</feature>
<dbReference type="GO" id="GO:0016706">
    <property type="term" value="F:2-oxoglutarate-dependent dioxygenase activity"/>
    <property type="evidence" value="ECO:0007669"/>
    <property type="project" value="UniProtKB-ARBA"/>
</dbReference>
<keyword evidence="2" id="KW-0560">Oxidoreductase</keyword>
<evidence type="ECO:0000256" key="1">
    <source>
        <dbReference type="SAM" id="MobiDB-lite"/>
    </source>
</evidence>
<dbReference type="PANTHER" id="PTHR20883">
    <property type="entry name" value="PHYTANOYL-COA DIOXYGENASE DOMAIN CONTAINING 1"/>
    <property type="match status" value="1"/>
</dbReference>
<evidence type="ECO:0000313" key="2">
    <source>
        <dbReference type="EMBL" id="MBR7825179.1"/>
    </source>
</evidence>
<dbReference type="GO" id="GO:0005506">
    <property type="term" value="F:iron ion binding"/>
    <property type="evidence" value="ECO:0007669"/>
    <property type="project" value="UniProtKB-ARBA"/>
</dbReference>
<name>A0A941IFL4_9ACTN</name>
<dbReference type="Proteomes" id="UP000676325">
    <property type="component" value="Unassembled WGS sequence"/>
</dbReference>
<keyword evidence="3" id="KW-1185">Reference proteome</keyword>
<gene>
    <name evidence="2" type="ORF">KDK95_02595</name>
</gene>
<evidence type="ECO:0000313" key="3">
    <source>
        <dbReference type="Proteomes" id="UP000676325"/>
    </source>
</evidence>
<organism evidence="2 3">
    <name type="scientific">Actinospica acidithermotolerans</name>
    <dbReference type="NCBI Taxonomy" id="2828514"/>
    <lineage>
        <taxon>Bacteria</taxon>
        <taxon>Bacillati</taxon>
        <taxon>Actinomycetota</taxon>
        <taxon>Actinomycetes</taxon>
        <taxon>Catenulisporales</taxon>
        <taxon>Actinospicaceae</taxon>
        <taxon>Actinospica</taxon>
    </lineage>
</organism>
<dbReference type="Pfam" id="PF05721">
    <property type="entry name" value="PhyH"/>
    <property type="match status" value="1"/>
</dbReference>
<dbReference type="PANTHER" id="PTHR20883:SF48">
    <property type="entry name" value="ECTOINE DIOXYGENASE"/>
    <property type="match status" value="1"/>
</dbReference>
<dbReference type="AlphaFoldDB" id="A0A941IFL4"/>
<dbReference type="EMBL" id="JAGSOH010000004">
    <property type="protein sequence ID" value="MBR7825179.1"/>
    <property type="molecule type" value="Genomic_DNA"/>
</dbReference>
<dbReference type="SUPFAM" id="SSF51197">
    <property type="entry name" value="Clavaminate synthase-like"/>
    <property type="match status" value="1"/>
</dbReference>
<proteinExistence type="predicted"/>
<comment type="caution">
    <text evidence="2">The sequence shown here is derived from an EMBL/GenBank/DDBJ whole genome shotgun (WGS) entry which is preliminary data.</text>
</comment>